<evidence type="ECO:0000313" key="3">
    <source>
        <dbReference type="EMBL" id="KPL74568.1"/>
    </source>
</evidence>
<organism evidence="3 4">
    <name type="scientific">Bellilinea caldifistulae</name>
    <dbReference type="NCBI Taxonomy" id="360411"/>
    <lineage>
        <taxon>Bacteria</taxon>
        <taxon>Bacillati</taxon>
        <taxon>Chloroflexota</taxon>
        <taxon>Anaerolineae</taxon>
        <taxon>Anaerolineales</taxon>
        <taxon>Anaerolineaceae</taxon>
        <taxon>Bellilinea</taxon>
    </lineage>
</organism>
<proteinExistence type="predicted"/>
<accession>A0A0P6WWC4</accession>
<dbReference type="EMBL" id="LGHJ01000017">
    <property type="protein sequence ID" value="KPL74568.1"/>
    <property type="molecule type" value="Genomic_DNA"/>
</dbReference>
<dbReference type="STRING" id="360411.AC812_12290"/>
<protein>
    <recommendedName>
        <fullName evidence="2">HTH cro/C1-type domain-containing protein</fullName>
    </recommendedName>
</protein>
<dbReference type="AlphaFoldDB" id="A0A0P6WWC4"/>
<dbReference type="SMART" id="SM00530">
    <property type="entry name" value="HTH_XRE"/>
    <property type="match status" value="1"/>
</dbReference>
<dbReference type="InterPro" id="IPR001387">
    <property type="entry name" value="Cro/C1-type_HTH"/>
</dbReference>
<dbReference type="InterPro" id="IPR010982">
    <property type="entry name" value="Lambda_DNA-bd_dom_sf"/>
</dbReference>
<evidence type="ECO:0000313" key="4">
    <source>
        <dbReference type="Proteomes" id="UP000050514"/>
    </source>
</evidence>
<feature type="compositionally biased region" description="Basic and acidic residues" evidence="1">
    <location>
        <begin position="129"/>
        <end position="141"/>
    </location>
</feature>
<dbReference type="SUPFAM" id="SSF47413">
    <property type="entry name" value="lambda repressor-like DNA-binding domains"/>
    <property type="match status" value="1"/>
</dbReference>
<comment type="caution">
    <text evidence="3">The sequence shown here is derived from an EMBL/GenBank/DDBJ whole genome shotgun (WGS) entry which is preliminary data.</text>
</comment>
<dbReference type="CDD" id="cd00093">
    <property type="entry name" value="HTH_XRE"/>
    <property type="match status" value="1"/>
</dbReference>
<reference evidence="3 4" key="1">
    <citation type="submission" date="2015-07" db="EMBL/GenBank/DDBJ databases">
        <title>Draft genome of Bellilinea caldifistulae DSM 17877.</title>
        <authorList>
            <person name="Hemp J."/>
            <person name="Ward L.M."/>
            <person name="Pace L.A."/>
            <person name="Fischer W.W."/>
        </authorList>
    </citation>
    <scope>NUCLEOTIDE SEQUENCE [LARGE SCALE GENOMIC DNA]</scope>
    <source>
        <strain evidence="3 4">GOMI-1</strain>
    </source>
</reference>
<evidence type="ECO:0000256" key="1">
    <source>
        <dbReference type="SAM" id="MobiDB-lite"/>
    </source>
</evidence>
<dbReference type="Proteomes" id="UP000050514">
    <property type="component" value="Unassembled WGS sequence"/>
</dbReference>
<dbReference type="GO" id="GO:0003677">
    <property type="term" value="F:DNA binding"/>
    <property type="evidence" value="ECO:0007669"/>
    <property type="project" value="InterPro"/>
</dbReference>
<dbReference type="PROSITE" id="PS50943">
    <property type="entry name" value="HTH_CROC1"/>
    <property type="match status" value="1"/>
</dbReference>
<evidence type="ECO:0000259" key="2">
    <source>
        <dbReference type="PROSITE" id="PS50943"/>
    </source>
</evidence>
<dbReference type="RefSeq" id="WP_061918896.1">
    <property type="nucleotide sequence ID" value="NZ_DF967971.1"/>
</dbReference>
<dbReference type="Gene3D" id="1.10.260.40">
    <property type="entry name" value="lambda repressor-like DNA-binding domains"/>
    <property type="match status" value="1"/>
</dbReference>
<gene>
    <name evidence="3" type="ORF">AC812_12290</name>
</gene>
<keyword evidence="4" id="KW-1185">Reference proteome</keyword>
<sequence>MLGVDYNFSEWLLNQLNSRGWTQAELARRAGVSRTAISDVISDKHSAGFELCLAISRALNLPPETVFRAAGLLPPVSPAIALSEEVMYLLQKLPVEEQERFLALLRFEVERQAKKPPTKPPKKTSPTSRAEKPARSALKEE</sequence>
<feature type="region of interest" description="Disordered" evidence="1">
    <location>
        <begin position="112"/>
        <end position="141"/>
    </location>
</feature>
<name>A0A0P6WWC4_9CHLR</name>
<dbReference type="Pfam" id="PF01381">
    <property type="entry name" value="HTH_3"/>
    <property type="match status" value="1"/>
</dbReference>
<feature type="domain" description="HTH cro/C1-type" evidence="2">
    <location>
        <begin position="12"/>
        <end position="66"/>
    </location>
</feature>